<feature type="transmembrane region" description="Helical" evidence="1">
    <location>
        <begin position="108"/>
        <end position="131"/>
    </location>
</feature>
<dbReference type="STRING" id="993689.GCA_002077135_00501"/>
<proteinExistence type="predicted"/>
<organism evidence="3 4">
    <name type="scientific">Metallibacterium scheffleri</name>
    <dbReference type="NCBI Taxonomy" id="993689"/>
    <lineage>
        <taxon>Bacteria</taxon>
        <taxon>Pseudomonadati</taxon>
        <taxon>Pseudomonadota</taxon>
        <taxon>Gammaproteobacteria</taxon>
        <taxon>Lysobacterales</taxon>
        <taxon>Rhodanobacteraceae</taxon>
        <taxon>Metallibacterium</taxon>
    </lineage>
</organism>
<evidence type="ECO:0000259" key="2">
    <source>
        <dbReference type="Pfam" id="PF02517"/>
    </source>
</evidence>
<dbReference type="InterPro" id="IPR052710">
    <property type="entry name" value="CAAX_protease"/>
</dbReference>
<feature type="transmembrane region" description="Helical" evidence="1">
    <location>
        <begin position="172"/>
        <end position="196"/>
    </location>
</feature>
<keyword evidence="1" id="KW-0812">Transmembrane</keyword>
<dbReference type="EMBL" id="MWQO01000021">
    <property type="protein sequence ID" value="THD10783.1"/>
    <property type="molecule type" value="Genomic_DNA"/>
</dbReference>
<accession>A0A4S3KP82</accession>
<dbReference type="Pfam" id="PF02517">
    <property type="entry name" value="Rce1-like"/>
    <property type="match status" value="1"/>
</dbReference>
<feature type="transmembrane region" description="Helical" evidence="1">
    <location>
        <begin position="137"/>
        <end position="160"/>
    </location>
</feature>
<keyword evidence="1" id="KW-0472">Membrane</keyword>
<dbReference type="PANTHER" id="PTHR36435">
    <property type="entry name" value="SLR1288 PROTEIN"/>
    <property type="match status" value="1"/>
</dbReference>
<dbReference type="RefSeq" id="WP_081125932.1">
    <property type="nucleotide sequence ID" value="NZ_DAHXOC010000020.1"/>
</dbReference>
<name>A0A4S3KP82_9GAMM</name>
<feature type="transmembrane region" description="Helical" evidence="1">
    <location>
        <begin position="32"/>
        <end position="55"/>
    </location>
</feature>
<dbReference type="AlphaFoldDB" id="A0A4S3KP82"/>
<reference evidence="3 4" key="1">
    <citation type="submission" date="2017-02" db="EMBL/GenBank/DDBJ databases">
        <title>Whole genome sequencing of Metallibacterium scheffleri DSM 24874 (T).</title>
        <authorList>
            <person name="Kumar S."/>
            <person name="Patil P."/>
            <person name="Patil P.B."/>
        </authorList>
    </citation>
    <scope>NUCLEOTIDE SEQUENCE [LARGE SCALE GENOMIC DNA]</scope>
    <source>
        <strain evidence="3 4">DSM 24874</strain>
    </source>
</reference>
<dbReference type="Proteomes" id="UP000307749">
    <property type="component" value="Unassembled WGS sequence"/>
</dbReference>
<keyword evidence="1" id="KW-1133">Transmembrane helix</keyword>
<gene>
    <name evidence="3" type="ORF">B1806_06625</name>
</gene>
<protein>
    <recommendedName>
        <fullName evidence="2">CAAX prenyl protease 2/Lysostaphin resistance protein A-like domain-containing protein</fullName>
    </recommendedName>
</protein>
<feature type="transmembrane region" description="Helical" evidence="1">
    <location>
        <begin position="228"/>
        <end position="247"/>
    </location>
</feature>
<keyword evidence="4" id="KW-1185">Reference proteome</keyword>
<feature type="transmembrane region" description="Helical" evidence="1">
    <location>
        <begin position="61"/>
        <end position="83"/>
    </location>
</feature>
<dbReference type="InterPro" id="IPR003675">
    <property type="entry name" value="Rce1/LyrA-like_dom"/>
</dbReference>
<evidence type="ECO:0000313" key="4">
    <source>
        <dbReference type="Proteomes" id="UP000307749"/>
    </source>
</evidence>
<feature type="domain" description="CAAX prenyl protease 2/Lysostaphin resistance protein A-like" evidence="2">
    <location>
        <begin position="148"/>
        <end position="241"/>
    </location>
</feature>
<evidence type="ECO:0000256" key="1">
    <source>
        <dbReference type="SAM" id="Phobius"/>
    </source>
</evidence>
<dbReference type="PANTHER" id="PTHR36435:SF1">
    <property type="entry name" value="CAAX AMINO TERMINAL PROTEASE FAMILY PROTEIN"/>
    <property type="match status" value="1"/>
</dbReference>
<evidence type="ECO:0000313" key="3">
    <source>
        <dbReference type="EMBL" id="THD10783.1"/>
    </source>
</evidence>
<sequence length="248" mass="25239">MASTTPATLANTPPAPCADAIDWRLVLGAPGLYLLLLVGMAQGLALLGSAAFAPPDAGAQYVYGSLALLLTQLGAGLLTFRWLRARVGARWRAGSACGFGFGGSTRAWMLAGEGSGLMLALAAVALAWLLPRHGAPHLASLLIALPALPLASTLISVLLAPLFEEGIFRGALLGALAPALGPLGAGVASTALFTVLHVPEQAGYFWGLLPIAALGGLAAWLRLRSGSLWPGIVAHMCFNALLGLGALH</sequence>
<dbReference type="GO" id="GO:0004175">
    <property type="term" value="F:endopeptidase activity"/>
    <property type="evidence" value="ECO:0007669"/>
    <property type="project" value="UniProtKB-ARBA"/>
</dbReference>
<comment type="caution">
    <text evidence="3">The sequence shown here is derived from an EMBL/GenBank/DDBJ whole genome shotgun (WGS) entry which is preliminary data.</text>
</comment>
<feature type="transmembrane region" description="Helical" evidence="1">
    <location>
        <begin position="202"/>
        <end position="221"/>
    </location>
</feature>
<dbReference type="GO" id="GO:0080120">
    <property type="term" value="P:CAAX-box protein maturation"/>
    <property type="evidence" value="ECO:0007669"/>
    <property type="project" value="UniProtKB-ARBA"/>
</dbReference>